<dbReference type="EMBL" id="JARCJK010000004">
    <property type="protein sequence ID" value="MDE4166017.1"/>
    <property type="molecule type" value="Genomic_DNA"/>
</dbReference>
<dbReference type="OrthoDB" id="7867799at2"/>
<evidence type="ECO:0008006" key="5">
    <source>
        <dbReference type="Google" id="ProtNLM"/>
    </source>
</evidence>
<dbReference type="Proteomes" id="UP000092565">
    <property type="component" value="Chromosome"/>
</dbReference>
<accession>A0A1B0ZTM3</accession>
<keyword evidence="3" id="KW-1185">Reference proteome</keyword>
<dbReference type="RefSeq" id="WP_065272251.1">
    <property type="nucleotide sequence ID" value="NZ_CP015124.1"/>
</dbReference>
<reference evidence="2 4" key="2">
    <citation type="submission" date="2023-02" db="EMBL/GenBank/DDBJ databases">
        <title>Population genomics of bacteria associated with diatom.</title>
        <authorList>
            <person name="Xie J."/>
            <person name="Wang H."/>
        </authorList>
    </citation>
    <scope>NUCLEOTIDE SEQUENCE [LARGE SCALE GENOMIC DNA]</scope>
    <source>
        <strain evidence="2 4">PT47_8</strain>
    </source>
</reference>
<reference evidence="1 3" key="1">
    <citation type="submission" date="2016-04" db="EMBL/GenBank/DDBJ databases">
        <authorList>
            <person name="Evans L.H."/>
            <person name="Alamgir A."/>
            <person name="Owens N."/>
            <person name="Weber N.D."/>
            <person name="Virtaneva K."/>
            <person name="Barbian K."/>
            <person name="Babar A."/>
            <person name="Rosenke K."/>
        </authorList>
    </citation>
    <scope>NUCLEOTIDE SEQUENCE [LARGE SCALE GENOMIC DNA]</scope>
    <source>
        <strain evidence="1 3">JL2886</strain>
    </source>
</reference>
<evidence type="ECO:0000313" key="4">
    <source>
        <dbReference type="Proteomes" id="UP001218364"/>
    </source>
</evidence>
<evidence type="ECO:0000313" key="3">
    <source>
        <dbReference type="Proteomes" id="UP000092565"/>
    </source>
</evidence>
<evidence type="ECO:0000313" key="1">
    <source>
        <dbReference type="EMBL" id="ANP37424.1"/>
    </source>
</evidence>
<proteinExistence type="predicted"/>
<name>A0A1B0ZTM3_9RHOB</name>
<dbReference type="EMBL" id="CP015124">
    <property type="protein sequence ID" value="ANP37424.1"/>
    <property type="molecule type" value="Genomic_DNA"/>
</dbReference>
<evidence type="ECO:0000313" key="2">
    <source>
        <dbReference type="EMBL" id="MDE4166017.1"/>
    </source>
</evidence>
<sequence length="77" mass="8413">MAYAAQHTTASASEKSVLAILAAPFVAFGRVMIALGEANTRSQKVQRLMAMSDADLAERGLTRDKIVHHVFSDVYYI</sequence>
<organism evidence="1 3">
    <name type="scientific">Phaeobacter gallaeciensis</name>
    <dbReference type="NCBI Taxonomy" id="60890"/>
    <lineage>
        <taxon>Bacteria</taxon>
        <taxon>Pseudomonadati</taxon>
        <taxon>Pseudomonadota</taxon>
        <taxon>Alphaproteobacteria</taxon>
        <taxon>Rhodobacterales</taxon>
        <taxon>Roseobacteraceae</taxon>
        <taxon>Phaeobacter</taxon>
    </lineage>
</organism>
<dbReference type="AlphaFoldDB" id="A0A1B0ZTM3"/>
<gene>
    <name evidence="1" type="ORF">JL2886_02535</name>
    <name evidence="2" type="ORF">PXK24_09955</name>
</gene>
<protein>
    <recommendedName>
        <fullName evidence="5">DUF1127 domain-containing protein</fullName>
    </recommendedName>
</protein>
<dbReference type="Proteomes" id="UP001218364">
    <property type="component" value="Unassembled WGS sequence"/>
</dbReference>